<dbReference type="OrthoDB" id="3900342at2759"/>
<evidence type="ECO:0000256" key="2">
    <source>
        <dbReference type="ARBA" id="ARBA00022448"/>
    </source>
</evidence>
<protein>
    <submittedName>
        <fullName evidence="7">Uncharacterized protein</fullName>
    </submittedName>
</protein>
<organism evidence="7 8">
    <name type="scientific">Euroglyphus maynei</name>
    <name type="common">Mayne's house dust mite</name>
    <dbReference type="NCBI Taxonomy" id="6958"/>
    <lineage>
        <taxon>Eukaryota</taxon>
        <taxon>Metazoa</taxon>
        <taxon>Ecdysozoa</taxon>
        <taxon>Arthropoda</taxon>
        <taxon>Chelicerata</taxon>
        <taxon>Arachnida</taxon>
        <taxon>Acari</taxon>
        <taxon>Acariformes</taxon>
        <taxon>Sarcoptiformes</taxon>
        <taxon>Astigmata</taxon>
        <taxon>Psoroptidia</taxon>
        <taxon>Analgoidea</taxon>
        <taxon>Pyroglyphidae</taxon>
        <taxon>Pyroglyphinae</taxon>
        <taxon>Euroglyphus</taxon>
    </lineage>
</organism>
<keyword evidence="3 6" id="KW-0812">Transmembrane</keyword>
<evidence type="ECO:0000256" key="6">
    <source>
        <dbReference type="SAM" id="Phobius"/>
    </source>
</evidence>
<keyword evidence="5 6" id="KW-0472">Membrane</keyword>
<comment type="caution">
    <text evidence="7">The sequence shown here is derived from an EMBL/GenBank/DDBJ whole genome shotgun (WGS) entry which is preliminary data.</text>
</comment>
<keyword evidence="2" id="KW-0813">Transport</keyword>
<sequence>MPRVVYAMAKDGLLYSEFSQISPFTNTPIKSTLIFGSFTAFIALIMSLEVLVEMMSIGTLMAYTLVSACVLLLRYQPTKTNLIELLPQSIRSACMTPNKEISPSFVQQQYAPPPLFVCSSTTATAATKTTITTNPMMNQMSRQQCYSKKIYESSDSGNGIGVGGGGGFVDDYDYDYDPNWSRQDSKDDEYLVPGNISGYHYGSVPYQHGGSSSRR</sequence>
<dbReference type="GO" id="GO:0015171">
    <property type="term" value="F:amino acid transmembrane transporter activity"/>
    <property type="evidence" value="ECO:0007669"/>
    <property type="project" value="TreeGrafter"/>
</dbReference>
<dbReference type="GO" id="GO:0005886">
    <property type="term" value="C:plasma membrane"/>
    <property type="evidence" value="ECO:0007669"/>
    <property type="project" value="TreeGrafter"/>
</dbReference>
<dbReference type="Gene3D" id="1.20.1740.10">
    <property type="entry name" value="Amino acid/polyamine transporter I"/>
    <property type="match status" value="1"/>
</dbReference>
<feature type="transmembrane region" description="Helical" evidence="6">
    <location>
        <begin position="29"/>
        <end position="48"/>
    </location>
</feature>
<proteinExistence type="predicted"/>
<evidence type="ECO:0000313" key="7">
    <source>
        <dbReference type="EMBL" id="OTF81476.1"/>
    </source>
</evidence>
<evidence type="ECO:0000256" key="5">
    <source>
        <dbReference type="ARBA" id="ARBA00023136"/>
    </source>
</evidence>
<dbReference type="PANTHER" id="PTHR43243">
    <property type="entry name" value="INNER MEMBRANE TRANSPORTER YGJI-RELATED"/>
    <property type="match status" value="1"/>
</dbReference>
<comment type="subcellular location">
    <subcellularLocation>
        <location evidence="1">Membrane</location>
        <topology evidence="1">Multi-pass membrane protein</topology>
    </subcellularLocation>
</comment>
<keyword evidence="8" id="KW-1185">Reference proteome</keyword>
<dbReference type="InterPro" id="IPR002293">
    <property type="entry name" value="AA/rel_permease1"/>
</dbReference>
<dbReference type="AlphaFoldDB" id="A0A1Y3BPF9"/>
<dbReference type="PANTHER" id="PTHR43243:SF4">
    <property type="entry name" value="CATIONIC AMINO ACID TRANSPORTER 4"/>
    <property type="match status" value="1"/>
</dbReference>
<dbReference type="Pfam" id="PF13520">
    <property type="entry name" value="AA_permease_2"/>
    <property type="match status" value="1"/>
</dbReference>
<evidence type="ECO:0000256" key="1">
    <source>
        <dbReference type="ARBA" id="ARBA00004141"/>
    </source>
</evidence>
<evidence type="ECO:0000256" key="3">
    <source>
        <dbReference type="ARBA" id="ARBA00022692"/>
    </source>
</evidence>
<evidence type="ECO:0000313" key="8">
    <source>
        <dbReference type="Proteomes" id="UP000194236"/>
    </source>
</evidence>
<evidence type="ECO:0000256" key="4">
    <source>
        <dbReference type="ARBA" id="ARBA00022989"/>
    </source>
</evidence>
<reference evidence="7 8" key="1">
    <citation type="submission" date="2017-03" db="EMBL/GenBank/DDBJ databases">
        <title>Genome Survey of Euroglyphus maynei.</title>
        <authorList>
            <person name="Arlian L.G."/>
            <person name="Morgan M.S."/>
            <person name="Rider S.D."/>
        </authorList>
    </citation>
    <scope>NUCLEOTIDE SEQUENCE [LARGE SCALE GENOMIC DNA]</scope>
    <source>
        <strain evidence="7">Arlian Lab</strain>
        <tissue evidence="7">Whole body</tissue>
    </source>
</reference>
<gene>
    <name evidence="7" type="ORF">BLA29_009114</name>
</gene>
<keyword evidence="4 6" id="KW-1133">Transmembrane helix</keyword>
<feature type="transmembrane region" description="Helical" evidence="6">
    <location>
        <begin position="54"/>
        <end position="73"/>
    </location>
</feature>
<accession>A0A1Y3BPF9</accession>
<dbReference type="EMBL" id="MUJZ01013417">
    <property type="protein sequence ID" value="OTF81476.1"/>
    <property type="molecule type" value="Genomic_DNA"/>
</dbReference>
<name>A0A1Y3BPF9_EURMA</name>
<dbReference type="Proteomes" id="UP000194236">
    <property type="component" value="Unassembled WGS sequence"/>
</dbReference>